<evidence type="ECO:0000313" key="1">
    <source>
        <dbReference type="EMBL" id="ETO36239.1"/>
    </source>
</evidence>
<gene>
    <name evidence="1" type="ORF">RFI_00823</name>
</gene>
<dbReference type="EMBL" id="ASPP01000862">
    <property type="protein sequence ID" value="ETO36239.1"/>
    <property type="molecule type" value="Genomic_DNA"/>
</dbReference>
<accession>X6PDV1</accession>
<proteinExistence type="predicted"/>
<dbReference type="Proteomes" id="UP000023152">
    <property type="component" value="Unassembled WGS sequence"/>
</dbReference>
<organism evidence="1 2">
    <name type="scientific">Reticulomyxa filosa</name>
    <dbReference type="NCBI Taxonomy" id="46433"/>
    <lineage>
        <taxon>Eukaryota</taxon>
        <taxon>Sar</taxon>
        <taxon>Rhizaria</taxon>
        <taxon>Retaria</taxon>
        <taxon>Foraminifera</taxon>
        <taxon>Monothalamids</taxon>
        <taxon>Reticulomyxidae</taxon>
        <taxon>Reticulomyxa</taxon>
    </lineage>
</organism>
<feature type="non-terminal residue" evidence="1">
    <location>
        <position position="1"/>
    </location>
</feature>
<evidence type="ECO:0000313" key="2">
    <source>
        <dbReference type="Proteomes" id="UP000023152"/>
    </source>
</evidence>
<protein>
    <submittedName>
        <fullName evidence="1">Uncharacterized protein</fullName>
    </submittedName>
</protein>
<comment type="caution">
    <text evidence="1">The sequence shown here is derived from an EMBL/GenBank/DDBJ whole genome shotgun (WGS) entry which is preliminary data.</text>
</comment>
<keyword evidence="2" id="KW-1185">Reference proteome</keyword>
<reference evidence="1 2" key="1">
    <citation type="journal article" date="2013" name="Curr. Biol.">
        <title>The Genome of the Foraminiferan Reticulomyxa filosa.</title>
        <authorList>
            <person name="Glockner G."/>
            <person name="Hulsmann N."/>
            <person name="Schleicher M."/>
            <person name="Noegel A.A."/>
            <person name="Eichinger L."/>
            <person name="Gallinger C."/>
            <person name="Pawlowski J."/>
            <person name="Sierra R."/>
            <person name="Euteneuer U."/>
            <person name="Pillet L."/>
            <person name="Moustafa A."/>
            <person name="Platzer M."/>
            <person name="Groth M."/>
            <person name="Szafranski K."/>
            <person name="Schliwa M."/>
        </authorList>
    </citation>
    <scope>NUCLEOTIDE SEQUENCE [LARGE SCALE GENOMIC DNA]</scope>
</reference>
<dbReference type="AlphaFoldDB" id="X6PDV1"/>
<name>X6PDV1_RETFI</name>
<sequence>NANWKDKKMDNVWLQMTKMWSNNHMASHLDNHHCNHNYNNIYNHNRHYSVIYNYNYNNNHMSKQCFQLVHDLTTSPHPHAFITDNICYCCFVSCVRYYSMWSRECVTKANIGTQAEVETDKGTAGNVVKHRTTASRRDEAEAGLRVGRESNIRTDIDIECIKQIWCQLHPLGSKAEAVAKVEMKKESTISIKYKVKVAVKA</sequence>